<accession>A0A9J5WBP9</accession>
<gene>
    <name evidence="1" type="ORF">H5410_062246</name>
</gene>
<evidence type="ECO:0008006" key="3">
    <source>
        <dbReference type="Google" id="ProtNLM"/>
    </source>
</evidence>
<keyword evidence="2" id="KW-1185">Reference proteome</keyword>
<dbReference type="Proteomes" id="UP000824120">
    <property type="component" value="Chromosome 12"/>
</dbReference>
<organism evidence="1 2">
    <name type="scientific">Solanum commersonii</name>
    <name type="common">Commerson's wild potato</name>
    <name type="synonym">Commerson's nightshade</name>
    <dbReference type="NCBI Taxonomy" id="4109"/>
    <lineage>
        <taxon>Eukaryota</taxon>
        <taxon>Viridiplantae</taxon>
        <taxon>Streptophyta</taxon>
        <taxon>Embryophyta</taxon>
        <taxon>Tracheophyta</taxon>
        <taxon>Spermatophyta</taxon>
        <taxon>Magnoliopsida</taxon>
        <taxon>eudicotyledons</taxon>
        <taxon>Gunneridae</taxon>
        <taxon>Pentapetalae</taxon>
        <taxon>asterids</taxon>
        <taxon>lamiids</taxon>
        <taxon>Solanales</taxon>
        <taxon>Solanaceae</taxon>
        <taxon>Solanoideae</taxon>
        <taxon>Solaneae</taxon>
        <taxon>Solanum</taxon>
    </lineage>
</organism>
<proteinExistence type="predicted"/>
<sequence length="94" mass="11137">MIRLKQPVEDDKCCLCGVRKLETQVHLFAECTWTTKVKEALETWLGIKVQKREVVQCLKWIKGRHWKQYKKDKATAIWEPESTTLKEQEIGNYS</sequence>
<reference evidence="1 2" key="1">
    <citation type="submission" date="2020-09" db="EMBL/GenBank/DDBJ databases">
        <title>De no assembly of potato wild relative species, Solanum commersonii.</title>
        <authorList>
            <person name="Cho K."/>
        </authorList>
    </citation>
    <scope>NUCLEOTIDE SEQUENCE [LARGE SCALE GENOMIC DNA]</scope>
    <source>
        <strain evidence="1">LZ3.2</strain>
        <tissue evidence="1">Leaf</tissue>
    </source>
</reference>
<dbReference type="OrthoDB" id="1244840at2759"/>
<evidence type="ECO:0000313" key="2">
    <source>
        <dbReference type="Proteomes" id="UP000824120"/>
    </source>
</evidence>
<name>A0A9J5WBP9_SOLCO</name>
<protein>
    <recommendedName>
        <fullName evidence="3">Reverse transcriptase zinc-binding domain-containing protein</fullName>
    </recommendedName>
</protein>
<evidence type="ECO:0000313" key="1">
    <source>
        <dbReference type="EMBL" id="KAG5572480.1"/>
    </source>
</evidence>
<dbReference type="EMBL" id="JACXVP010000012">
    <property type="protein sequence ID" value="KAG5572480.1"/>
    <property type="molecule type" value="Genomic_DNA"/>
</dbReference>
<comment type="caution">
    <text evidence="1">The sequence shown here is derived from an EMBL/GenBank/DDBJ whole genome shotgun (WGS) entry which is preliminary data.</text>
</comment>
<dbReference type="AlphaFoldDB" id="A0A9J5WBP9"/>